<evidence type="ECO:0000313" key="2">
    <source>
        <dbReference type="EMBL" id="KGR85712.1"/>
    </source>
</evidence>
<proteinExistence type="predicted"/>
<name>A0A0A3JF97_9BACI</name>
<dbReference type="GO" id="GO:1901135">
    <property type="term" value="P:carbohydrate derivative metabolic process"/>
    <property type="evidence" value="ECO:0007669"/>
    <property type="project" value="InterPro"/>
</dbReference>
<protein>
    <recommendedName>
        <fullName evidence="1">DUF2529 domain-containing protein</fullName>
    </recommendedName>
</protein>
<dbReference type="EMBL" id="JPVP01000053">
    <property type="protein sequence ID" value="KGR85712.1"/>
    <property type="molecule type" value="Genomic_DNA"/>
</dbReference>
<dbReference type="Proteomes" id="UP000030437">
    <property type="component" value="Unassembled WGS sequence"/>
</dbReference>
<dbReference type="GO" id="GO:0097367">
    <property type="term" value="F:carbohydrate derivative binding"/>
    <property type="evidence" value="ECO:0007669"/>
    <property type="project" value="InterPro"/>
</dbReference>
<dbReference type="OrthoDB" id="2737584at2"/>
<gene>
    <name evidence="2" type="ORF">CD32_07605</name>
</gene>
<comment type="caution">
    <text evidence="2">The sequence shown here is derived from an EMBL/GenBank/DDBJ whole genome shotgun (WGS) entry which is preliminary data.</text>
</comment>
<dbReference type="STRING" id="1220589.CD32_07605"/>
<feature type="domain" description="DUF2529" evidence="1">
    <location>
        <begin position="1"/>
        <end position="170"/>
    </location>
</feature>
<organism evidence="2 3">
    <name type="scientific">Lysinibacillus odysseyi 34hs-1 = NBRC 100172</name>
    <dbReference type="NCBI Taxonomy" id="1220589"/>
    <lineage>
        <taxon>Bacteria</taxon>
        <taxon>Bacillati</taxon>
        <taxon>Bacillota</taxon>
        <taxon>Bacilli</taxon>
        <taxon>Bacillales</taxon>
        <taxon>Bacillaceae</taxon>
        <taxon>Lysinibacillus</taxon>
    </lineage>
</organism>
<dbReference type="AlphaFoldDB" id="A0A0A3JF97"/>
<dbReference type="Pfam" id="PF10740">
    <property type="entry name" value="DUF2529"/>
    <property type="match status" value="1"/>
</dbReference>
<dbReference type="Gene3D" id="3.40.50.10490">
    <property type="entry name" value="Glucose-6-phosphate isomerase like protein, domain 1"/>
    <property type="match status" value="1"/>
</dbReference>
<accession>A0A0A3JF97</accession>
<keyword evidence="3" id="KW-1185">Reference proteome</keyword>
<evidence type="ECO:0000313" key="3">
    <source>
        <dbReference type="Proteomes" id="UP000030437"/>
    </source>
</evidence>
<dbReference type="eggNOG" id="COG4821">
    <property type="taxonomic scope" value="Bacteria"/>
</dbReference>
<dbReference type="InterPro" id="IPR046348">
    <property type="entry name" value="SIS_dom_sf"/>
</dbReference>
<sequence length="186" mass="20505">MSKILTTQMTGLLQRIQTSEEEAIEDTARLLAQAGIGQGNVYFACFGELKGVEINALEGAAPFIKAVPWSPEAQLTEADRVIIFTRSCQNEEAVALAQKLYDLFIPFAAIASEPADSDNELSELAYTYISMKIRGGILPHPSKLGERVVFPHLMAALFIYEAIKMEYDEMVADDEEDEEPPVSPFA</sequence>
<dbReference type="RefSeq" id="WP_036153075.1">
    <property type="nucleotide sequence ID" value="NZ_AVCX01000008.1"/>
</dbReference>
<dbReference type="InterPro" id="IPR019676">
    <property type="entry name" value="DUF2529"/>
</dbReference>
<reference evidence="2 3" key="1">
    <citation type="submission" date="2014-02" db="EMBL/GenBank/DDBJ databases">
        <title>Draft genome sequence of Lysinibacillus odysseyi NBRC 100172.</title>
        <authorList>
            <person name="Zhang F."/>
            <person name="Wang G."/>
            <person name="Zhang L."/>
        </authorList>
    </citation>
    <scope>NUCLEOTIDE SEQUENCE [LARGE SCALE GENOMIC DNA]</scope>
    <source>
        <strain evidence="2 3">NBRC 100172</strain>
    </source>
</reference>
<dbReference type="SUPFAM" id="SSF53697">
    <property type="entry name" value="SIS domain"/>
    <property type="match status" value="1"/>
</dbReference>
<evidence type="ECO:0000259" key="1">
    <source>
        <dbReference type="Pfam" id="PF10740"/>
    </source>
</evidence>